<dbReference type="EMBL" id="BLXT01005367">
    <property type="protein sequence ID" value="GFO22322.1"/>
    <property type="molecule type" value="Genomic_DNA"/>
</dbReference>
<protein>
    <submittedName>
        <fullName evidence="2">Uncharacterized protein</fullName>
    </submittedName>
</protein>
<organism evidence="2 3">
    <name type="scientific">Plakobranchus ocellatus</name>
    <dbReference type="NCBI Taxonomy" id="259542"/>
    <lineage>
        <taxon>Eukaryota</taxon>
        <taxon>Metazoa</taxon>
        <taxon>Spiralia</taxon>
        <taxon>Lophotrochozoa</taxon>
        <taxon>Mollusca</taxon>
        <taxon>Gastropoda</taxon>
        <taxon>Heterobranchia</taxon>
        <taxon>Euthyneura</taxon>
        <taxon>Panpulmonata</taxon>
        <taxon>Sacoglossa</taxon>
        <taxon>Placobranchoidea</taxon>
        <taxon>Plakobranchidae</taxon>
        <taxon>Plakobranchus</taxon>
    </lineage>
</organism>
<comment type="caution">
    <text evidence="2">The sequence shown here is derived from an EMBL/GenBank/DDBJ whole genome shotgun (WGS) entry which is preliminary data.</text>
</comment>
<feature type="region of interest" description="Disordered" evidence="1">
    <location>
        <begin position="86"/>
        <end position="185"/>
    </location>
</feature>
<evidence type="ECO:0000313" key="3">
    <source>
        <dbReference type="Proteomes" id="UP000735302"/>
    </source>
</evidence>
<feature type="compositionally biased region" description="Low complexity" evidence="1">
    <location>
        <begin position="412"/>
        <end position="426"/>
    </location>
</feature>
<feature type="region of interest" description="Disordered" evidence="1">
    <location>
        <begin position="636"/>
        <end position="657"/>
    </location>
</feature>
<evidence type="ECO:0000313" key="2">
    <source>
        <dbReference type="EMBL" id="GFO22322.1"/>
    </source>
</evidence>
<feature type="region of interest" description="Disordered" evidence="1">
    <location>
        <begin position="543"/>
        <end position="571"/>
    </location>
</feature>
<name>A0AAV4BTK0_9GAST</name>
<keyword evidence="3" id="KW-1185">Reference proteome</keyword>
<feature type="compositionally biased region" description="Basic residues" evidence="1">
    <location>
        <begin position="133"/>
        <end position="144"/>
    </location>
</feature>
<proteinExistence type="predicted"/>
<feature type="region of interest" description="Disordered" evidence="1">
    <location>
        <begin position="412"/>
        <end position="438"/>
    </location>
</feature>
<dbReference type="AlphaFoldDB" id="A0AAV4BTK0"/>
<dbReference type="Proteomes" id="UP000735302">
    <property type="component" value="Unassembled WGS sequence"/>
</dbReference>
<reference evidence="2 3" key="1">
    <citation type="journal article" date="2021" name="Elife">
        <title>Chloroplast acquisition without the gene transfer in kleptoplastic sea slugs, Plakobranchus ocellatus.</title>
        <authorList>
            <person name="Maeda T."/>
            <person name="Takahashi S."/>
            <person name="Yoshida T."/>
            <person name="Shimamura S."/>
            <person name="Takaki Y."/>
            <person name="Nagai Y."/>
            <person name="Toyoda A."/>
            <person name="Suzuki Y."/>
            <person name="Arimoto A."/>
            <person name="Ishii H."/>
            <person name="Satoh N."/>
            <person name="Nishiyama T."/>
            <person name="Hasebe M."/>
            <person name="Maruyama T."/>
            <person name="Minagawa J."/>
            <person name="Obokata J."/>
            <person name="Shigenobu S."/>
        </authorList>
    </citation>
    <scope>NUCLEOTIDE SEQUENCE [LARGE SCALE GENOMIC DNA]</scope>
</reference>
<sequence length="821" mass="91402">MGKQNVHDVPVRARSILALGGFKKAVEDSWMCSECGGDNRELEAPSAHNVQVVESSSFYDASVALKGLHRAKTVLDGLLYKQSPNAEVEETTPVESAHDQPAHKRRPCTCEGAQTSRSDLPKKQNQQKMENKKQRKRQKQKKQAPVRASKSKCSESDKNTQSARPKSITIARRSGVVGRPKGLFDTHNERPDEIFLEHNTLDKNNSIENKLNNADESTMKDEVLKQMNLEKNIDSSLKNLPQARENKNDIEGFDEIQQVEDATTRDLNTKAKVGKSMSGPISSLRLGDCNDLSPVAHTKDVVLDCDAQCDSTPPSTDPLEKGREAFVDTEASKGQVEGCSETDKTTHEERLELQDAFDATPVKKGKIRSLSTVRRRKFSYVSTAVGAFVKTSSTDDLGRKLRSSRVRSYSVTSQSSVDSVGTSVDGGTSGGGGDGSGRRNKWQFENIICASNLARYTGRLPRNENGEINYTRPWRQKKKKVSKMEVNVFYAIARYMLQKQKQLRAEKFALKERLDQEIKDNEFVQNGEVANVTFQDKAYEGSDTRTLDTNENNNIEKVSSPRKDNPSVQIDTSHNTKVITKTNNPKDRANSLIPSKKDDLTMATITTTLEKHIKEDARITPTAIKKAIDRASFSSSIGNSKKKTRTSRSGSAVASTLDPDDIPNLASIIDPSKSPINLTNGVLDYDDDLSTLTSGVMLIPGRKQVRYKGILLRNYVCPQERYKAEPHMRRKKTTSIRWHAKEGAMVMSHHSAESEPASKMANVVFPKQARQRALAKMVEDNHSQPVDNSARMADAALRQKIDKFLTSVEPFCPKKKPELFS</sequence>
<gene>
    <name evidence="2" type="ORF">PoB_004882700</name>
</gene>
<evidence type="ECO:0000256" key="1">
    <source>
        <dbReference type="SAM" id="MobiDB-lite"/>
    </source>
</evidence>
<accession>A0AAV4BTK0</accession>